<organism evidence="7">
    <name type="scientific">Pseudomonas graminis</name>
    <dbReference type="NCBI Taxonomy" id="158627"/>
    <lineage>
        <taxon>Bacteria</taxon>
        <taxon>Pseudomonadati</taxon>
        <taxon>Pseudomonadota</taxon>
        <taxon>Gammaproteobacteria</taxon>
        <taxon>Pseudomonadales</taxon>
        <taxon>Pseudomonadaceae</taxon>
        <taxon>Pseudomonas</taxon>
    </lineage>
</organism>
<gene>
    <name evidence="7" type="ORF">ENP23_06035</name>
</gene>
<keyword evidence="2" id="KW-0808">Transferase</keyword>
<evidence type="ECO:0000259" key="6">
    <source>
        <dbReference type="PROSITE" id="PS50123"/>
    </source>
</evidence>
<keyword evidence="3" id="KW-0949">S-adenosyl-L-methionine</keyword>
<feature type="compositionally biased region" description="Low complexity" evidence="5">
    <location>
        <begin position="286"/>
        <end position="302"/>
    </location>
</feature>
<dbReference type="SUPFAM" id="SSF48452">
    <property type="entry name" value="TPR-like"/>
    <property type="match status" value="1"/>
</dbReference>
<evidence type="ECO:0000256" key="1">
    <source>
        <dbReference type="ARBA" id="ARBA00022603"/>
    </source>
</evidence>
<keyword evidence="1" id="KW-0489">Methyltransferase</keyword>
<dbReference type="Pfam" id="PF01739">
    <property type="entry name" value="CheR"/>
    <property type="match status" value="1"/>
</dbReference>
<sequence length="451" mass="49463">MSSDARFFAFLKDRIGLDVASVGEAIIERAVRQRCTLSKARDHDDYWQTLLVSADEQQALIEAVIVPETWFFRYPESFATLGKLANARLAQLNGVRPLRILSLPCSTGEEPYSIAMALFDAGLRGPQFSVEAVDISPLSIQRARQGVYGKNSFRGDQLGFRERFFNAADDGYRLEERVRDQVRFQSGNLLDPAMPVAQSAYDFVFCRNLLIYFDVDTQRQGFEALKRMTRDDGVLFIGPAEGSLLGRMGMESIGIAQSFAFRRRDEAVSEPHSGLTAPALPLSRNHSFSPHSTSAHSTSAQSRVTHKPQPFAPRLLGDPALTEERRAALRPDIKAVVAPGAGNGEAAELLRSIAALANEGRSAEAKAAGEQYLKRFEPVAPVFYWLGLLSEVAGEASAAQGFYRKALYLQPQHPETLAQLAALLAAQGDSAGARRLQERAARSVTKEGRSG</sequence>
<dbReference type="InterPro" id="IPR022642">
    <property type="entry name" value="CheR_C"/>
</dbReference>
<dbReference type="PANTHER" id="PTHR24422">
    <property type="entry name" value="CHEMOTAXIS PROTEIN METHYLTRANSFERASE"/>
    <property type="match status" value="1"/>
</dbReference>
<dbReference type="InterPro" id="IPR050903">
    <property type="entry name" value="Bact_Chemotaxis_MeTrfase"/>
</dbReference>
<dbReference type="PROSITE" id="PS50123">
    <property type="entry name" value="CHER"/>
    <property type="match status" value="1"/>
</dbReference>
<feature type="repeat" description="TPR" evidence="4">
    <location>
        <begin position="380"/>
        <end position="413"/>
    </location>
</feature>
<dbReference type="Gene3D" id="1.25.40.10">
    <property type="entry name" value="Tetratricopeptide repeat domain"/>
    <property type="match status" value="1"/>
</dbReference>
<dbReference type="GO" id="GO:0032259">
    <property type="term" value="P:methylation"/>
    <property type="evidence" value="ECO:0007669"/>
    <property type="project" value="UniProtKB-KW"/>
</dbReference>
<dbReference type="CDD" id="cd02440">
    <property type="entry name" value="AdoMet_MTases"/>
    <property type="match status" value="1"/>
</dbReference>
<accession>A0A7C2B8Y3</accession>
<evidence type="ECO:0000256" key="4">
    <source>
        <dbReference type="PROSITE-ProRule" id="PRU00339"/>
    </source>
</evidence>
<dbReference type="AlphaFoldDB" id="A0A7C2B8Y3"/>
<evidence type="ECO:0000313" key="7">
    <source>
        <dbReference type="EMBL" id="HEF25315.1"/>
    </source>
</evidence>
<dbReference type="Gene3D" id="3.40.50.150">
    <property type="entry name" value="Vaccinia Virus protein VP39"/>
    <property type="match status" value="1"/>
</dbReference>
<dbReference type="GO" id="GO:0008757">
    <property type="term" value="F:S-adenosylmethionine-dependent methyltransferase activity"/>
    <property type="evidence" value="ECO:0007669"/>
    <property type="project" value="InterPro"/>
</dbReference>
<dbReference type="InterPro" id="IPR019734">
    <property type="entry name" value="TPR_rpt"/>
</dbReference>
<feature type="domain" description="CheR-type methyltransferase" evidence="6">
    <location>
        <begin position="1"/>
        <end position="241"/>
    </location>
</feature>
<evidence type="ECO:0000256" key="2">
    <source>
        <dbReference type="ARBA" id="ARBA00022679"/>
    </source>
</evidence>
<dbReference type="InterPro" id="IPR011990">
    <property type="entry name" value="TPR-like_helical_dom_sf"/>
</dbReference>
<dbReference type="SMART" id="SM00138">
    <property type="entry name" value="MeTrc"/>
    <property type="match status" value="1"/>
</dbReference>
<keyword evidence="4" id="KW-0802">TPR repeat</keyword>
<reference evidence="7" key="1">
    <citation type="journal article" date="2020" name="mSystems">
        <title>Genome- and Community-Level Interaction Insights into Carbon Utilization and Element Cycling Functions of Hydrothermarchaeota in Hydrothermal Sediment.</title>
        <authorList>
            <person name="Zhou Z."/>
            <person name="Liu Y."/>
            <person name="Xu W."/>
            <person name="Pan J."/>
            <person name="Luo Z.H."/>
            <person name="Li M."/>
        </authorList>
    </citation>
    <scope>NUCLEOTIDE SEQUENCE [LARGE SCALE GENOMIC DNA]</scope>
    <source>
        <strain evidence="7">SpSt-200</strain>
    </source>
</reference>
<dbReference type="PROSITE" id="PS50005">
    <property type="entry name" value="TPR"/>
    <property type="match status" value="1"/>
</dbReference>
<dbReference type="InterPro" id="IPR000780">
    <property type="entry name" value="CheR_MeTrfase"/>
</dbReference>
<comment type="caution">
    <text evidence="7">The sequence shown here is derived from an EMBL/GenBank/DDBJ whole genome shotgun (WGS) entry which is preliminary data.</text>
</comment>
<dbReference type="EMBL" id="DSIN01000016">
    <property type="protein sequence ID" value="HEF25315.1"/>
    <property type="molecule type" value="Genomic_DNA"/>
</dbReference>
<feature type="region of interest" description="Disordered" evidence="5">
    <location>
        <begin position="270"/>
        <end position="318"/>
    </location>
</feature>
<dbReference type="InterPro" id="IPR029063">
    <property type="entry name" value="SAM-dependent_MTases_sf"/>
</dbReference>
<name>A0A7C2B8Y3_9PSED</name>
<proteinExistence type="predicted"/>
<evidence type="ECO:0000256" key="5">
    <source>
        <dbReference type="SAM" id="MobiDB-lite"/>
    </source>
</evidence>
<evidence type="ECO:0000256" key="3">
    <source>
        <dbReference type="ARBA" id="ARBA00022691"/>
    </source>
</evidence>
<dbReference type="PANTHER" id="PTHR24422:SF19">
    <property type="entry name" value="CHEMOTAXIS PROTEIN METHYLTRANSFERASE"/>
    <property type="match status" value="1"/>
</dbReference>
<protein>
    <submittedName>
        <fullName evidence="7">Chemotaxis protein CheR</fullName>
    </submittedName>
</protein>
<dbReference type="SUPFAM" id="SSF53335">
    <property type="entry name" value="S-adenosyl-L-methionine-dependent methyltransferases"/>
    <property type="match status" value="1"/>
</dbReference>
<dbReference type="PRINTS" id="PR00996">
    <property type="entry name" value="CHERMTFRASE"/>
</dbReference>